<dbReference type="EMBL" id="MU004236">
    <property type="protein sequence ID" value="KAF2668877.1"/>
    <property type="molecule type" value="Genomic_DNA"/>
</dbReference>
<dbReference type="InterPro" id="IPR010730">
    <property type="entry name" value="HET"/>
</dbReference>
<proteinExistence type="predicted"/>
<dbReference type="Pfam" id="PF06985">
    <property type="entry name" value="HET"/>
    <property type="match status" value="1"/>
</dbReference>
<evidence type="ECO:0000313" key="3">
    <source>
        <dbReference type="Proteomes" id="UP000799302"/>
    </source>
</evidence>
<feature type="domain" description="Heterokaryon incompatibility" evidence="1">
    <location>
        <begin position="21"/>
        <end position="116"/>
    </location>
</feature>
<evidence type="ECO:0000313" key="2">
    <source>
        <dbReference type="EMBL" id="KAF2668877.1"/>
    </source>
</evidence>
<dbReference type="AlphaFoldDB" id="A0A6A6UBP1"/>
<dbReference type="OrthoDB" id="20872at2759"/>
<protein>
    <submittedName>
        <fullName evidence="2">HET-domain-containing protein</fullName>
    </submittedName>
</protein>
<dbReference type="Proteomes" id="UP000799302">
    <property type="component" value="Unassembled WGS sequence"/>
</dbReference>
<gene>
    <name evidence="2" type="ORF">BT63DRAFT_373933</name>
</gene>
<name>A0A6A6UBP1_9PEZI</name>
<dbReference type="PANTHER" id="PTHR10622:SF10">
    <property type="entry name" value="HET DOMAIN-CONTAINING PROTEIN"/>
    <property type="match status" value="1"/>
</dbReference>
<evidence type="ECO:0000259" key="1">
    <source>
        <dbReference type="Pfam" id="PF06985"/>
    </source>
</evidence>
<keyword evidence="3" id="KW-1185">Reference proteome</keyword>
<organism evidence="2 3">
    <name type="scientific">Microthyrium microscopicum</name>
    <dbReference type="NCBI Taxonomy" id="703497"/>
    <lineage>
        <taxon>Eukaryota</taxon>
        <taxon>Fungi</taxon>
        <taxon>Dikarya</taxon>
        <taxon>Ascomycota</taxon>
        <taxon>Pezizomycotina</taxon>
        <taxon>Dothideomycetes</taxon>
        <taxon>Dothideomycetes incertae sedis</taxon>
        <taxon>Microthyriales</taxon>
        <taxon>Microthyriaceae</taxon>
        <taxon>Microthyrium</taxon>
    </lineage>
</organism>
<dbReference type="PANTHER" id="PTHR10622">
    <property type="entry name" value="HET DOMAIN-CONTAINING PROTEIN"/>
    <property type="match status" value="1"/>
</dbReference>
<reference evidence="2" key="1">
    <citation type="journal article" date="2020" name="Stud. Mycol.">
        <title>101 Dothideomycetes genomes: a test case for predicting lifestyles and emergence of pathogens.</title>
        <authorList>
            <person name="Haridas S."/>
            <person name="Albert R."/>
            <person name="Binder M."/>
            <person name="Bloem J."/>
            <person name="Labutti K."/>
            <person name="Salamov A."/>
            <person name="Andreopoulos B."/>
            <person name="Baker S."/>
            <person name="Barry K."/>
            <person name="Bills G."/>
            <person name="Bluhm B."/>
            <person name="Cannon C."/>
            <person name="Castanera R."/>
            <person name="Culley D."/>
            <person name="Daum C."/>
            <person name="Ezra D."/>
            <person name="Gonzalez J."/>
            <person name="Henrissat B."/>
            <person name="Kuo A."/>
            <person name="Liang C."/>
            <person name="Lipzen A."/>
            <person name="Lutzoni F."/>
            <person name="Magnuson J."/>
            <person name="Mondo S."/>
            <person name="Nolan M."/>
            <person name="Ohm R."/>
            <person name="Pangilinan J."/>
            <person name="Park H.-J."/>
            <person name="Ramirez L."/>
            <person name="Alfaro M."/>
            <person name="Sun H."/>
            <person name="Tritt A."/>
            <person name="Yoshinaga Y."/>
            <person name="Zwiers L.-H."/>
            <person name="Turgeon B."/>
            <person name="Goodwin S."/>
            <person name="Spatafora J."/>
            <person name="Crous P."/>
            <person name="Grigoriev I."/>
        </authorList>
    </citation>
    <scope>NUCLEOTIDE SEQUENCE</scope>
    <source>
        <strain evidence="2">CBS 115976</strain>
    </source>
</reference>
<sequence length="257" mass="29657">MRLLSTSDRSIHDFMNEVPEYAILSHTWEDEEVTFQDVQAGNAEAKKGYQKIKKSCQIAEQDNIQWIWVDTCCIDKTSSAELTENINSMYVYYQNAIICYAYLSDVDYNDGDFELEMRASRWFTRGWTLQELIAPTSLRFYSKGWNLLTSKTVAAKLLFTITGIDVEVLQGTSPLFRNIAERMSWASQRRTTRGEDMAYSLMGIFGVNMPPIYGEGVASAFIRLQQEIIRRTSDQTSKTSTFHYRLKRFKSIRSGAR</sequence>
<accession>A0A6A6UBP1</accession>